<evidence type="ECO:0008006" key="3">
    <source>
        <dbReference type="Google" id="ProtNLM"/>
    </source>
</evidence>
<dbReference type="InterPro" id="IPR009367">
    <property type="entry name" value="Elm1-like"/>
</dbReference>
<dbReference type="AlphaFoldDB" id="K3X8Y3"/>
<reference evidence="2" key="2">
    <citation type="submission" date="2010-04" db="EMBL/GenBank/DDBJ databases">
        <authorList>
            <person name="Buell R."/>
            <person name="Hamilton J."/>
            <person name="Hostetler J."/>
        </authorList>
    </citation>
    <scope>NUCLEOTIDE SEQUENCE [LARGE SCALE GENOMIC DNA]</scope>
    <source>
        <strain evidence="2">DAOM:BR144</strain>
    </source>
</reference>
<reference evidence="1" key="3">
    <citation type="submission" date="2015-02" db="UniProtKB">
        <authorList>
            <consortium name="EnsemblProtists"/>
        </authorList>
    </citation>
    <scope>IDENTIFICATION</scope>
    <source>
        <strain evidence="1">DAOM BR144</strain>
    </source>
</reference>
<dbReference type="HOGENOM" id="CLU_048241_2_0_1"/>
<dbReference type="OMA" id="TASCIVT"/>
<dbReference type="PANTHER" id="PTHR33986">
    <property type="entry name" value="OS02G0535700 PROTEIN"/>
    <property type="match status" value="1"/>
</dbReference>
<organism evidence="1 2">
    <name type="scientific">Globisporangium ultimum (strain ATCC 200006 / CBS 805.95 / DAOM BR144)</name>
    <name type="common">Pythium ultimum</name>
    <dbReference type="NCBI Taxonomy" id="431595"/>
    <lineage>
        <taxon>Eukaryota</taxon>
        <taxon>Sar</taxon>
        <taxon>Stramenopiles</taxon>
        <taxon>Oomycota</taxon>
        <taxon>Peronosporomycetes</taxon>
        <taxon>Pythiales</taxon>
        <taxon>Pythiaceae</taxon>
        <taxon>Globisporangium</taxon>
    </lineage>
</organism>
<keyword evidence="2" id="KW-1185">Reference proteome</keyword>
<evidence type="ECO:0000313" key="1">
    <source>
        <dbReference type="EnsemblProtists" id="PYU1_T013682"/>
    </source>
</evidence>
<dbReference type="PANTHER" id="PTHR33986:SF15">
    <property type="entry name" value="MITOCHONDRIAL FISSION PROTEIN ELM1"/>
    <property type="match status" value="1"/>
</dbReference>
<accession>K3X8Y3</accession>
<dbReference type="EMBL" id="GL376586">
    <property type="status" value="NOT_ANNOTATED_CDS"/>
    <property type="molecule type" value="Genomic_DNA"/>
</dbReference>
<proteinExistence type="predicted"/>
<reference evidence="2" key="1">
    <citation type="journal article" date="2010" name="Genome Biol.">
        <title>Genome sequence of the necrotrophic plant pathogen Pythium ultimum reveals original pathogenicity mechanisms and effector repertoire.</title>
        <authorList>
            <person name="Levesque C.A."/>
            <person name="Brouwer H."/>
            <person name="Cano L."/>
            <person name="Hamilton J.P."/>
            <person name="Holt C."/>
            <person name="Huitema E."/>
            <person name="Raffaele S."/>
            <person name="Robideau G.P."/>
            <person name="Thines M."/>
            <person name="Win J."/>
            <person name="Zerillo M.M."/>
            <person name="Beakes G.W."/>
            <person name="Boore J.L."/>
            <person name="Busam D."/>
            <person name="Dumas B."/>
            <person name="Ferriera S."/>
            <person name="Fuerstenberg S.I."/>
            <person name="Gachon C.M."/>
            <person name="Gaulin E."/>
            <person name="Govers F."/>
            <person name="Grenville-Briggs L."/>
            <person name="Horner N."/>
            <person name="Hostetler J."/>
            <person name="Jiang R.H."/>
            <person name="Johnson J."/>
            <person name="Krajaejun T."/>
            <person name="Lin H."/>
            <person name="Meijer H.J."/>
            <person name="Moore B."/>
            <person name="Morris P."/>
            <person name="Phuntmart V."/>
            <person name="Puiu D."/>
            <person name="Shetty J."/>
            <person name="Stajich J.E."/>
            <person name="Tripathy S."/>
            <person name="Wawra S."/>
            <person name="van West P."/>
            <person name="Whitty B.R."/>
            <person name="Coutinho P.M."/>
            <person name="Henrissat B."/>
            <person name="Martin F."/>
            <person name="Thomas P.D."/>
            <person name="Tyler B.M."/>
            <person name="De Vries R.P."/>
            <person name="Kamoun S."/>
            <person name="Yandell M."/>
            <person name="Tisserat N."/>
            <person name="Buell C.R."/>
        </authorList>
    </citation>
    <scope>NUCLEOTIDE SEQUENCE</scope>
    <source>
        <strain evidence="2">DAOM:BR144</strain>
    </source>
</reference>
<dbReference type="Proteomes" id="UP000019132">
    <property type="component" value="Unassembled WGS sequence"/>
</dbReference>
<name>K3X8Y3_GLOUD</name>
<sequence length="405" mass="44936">MTSARVVRILVLGNAAAGAEKQALALAARLQQRLRAQHPAVAVALTHAQGDSDDKGVQCVRVPLRSGSIAHRLPPLLHVAMARLRGDTFFGYDLAEPHKELLRPHSQQFCNVERAPLHVVIGCGRTTVALCAMLKLMARDRDGVFNIQIQHPRVPLAWFNAVVAPRHDFPMGSTNKLPQQLHLTTGTVYAADALEAQTRAWEDEELAIQRCLRYSDRRVAWLIGGPCRGFAFTRDDAQHMVDAFVDALRDQHASVFVTFSRRTPAQVVELIERRLRHNFPEPERLFIWDGTGPNPYDTMRANATAIVTTPDSISMTTEAIAAKKAVLTISADRAQGKFHRFHRALFQAKLTAPFTRDTVVASLNGENSQRHKQKQWTPADALEQELAAITDAIATQIMKETAPTP</sequence>
<dbReference type="InParanoid" id="K3X8Y3"/>
<dbReference type="EnsemblProtists" id="PYU1_T013682">
    <property type="protein sequence ID" value="PYU1_T013682"/>
    <property type="gene ID" value="PYU1_G013653"/>
</dbReference>
<protein>
    <recommendedName>
        <fullName evidence="3">Mitochondrial fission ELM1-like protein</fullName>
    </recommendedName>
</protein>
<evidence type="ECO:0000313" key="2">
    <source>
        <dbReference type="Proteomes" id="UP000019132"/>
    </source>
</evidence>
<dbReference type="eggNOG" id="ENOG502QSHX">
    <property type="taxonomic scope" value="Eukaryota"/>
</dbReference>
<dbReference type="Pfam" id="PF06258">
    <property type="entry name" value="Mito_fiss_Elm1"/>
    <property type="match status" value="1"/>
</dbReference>
<dbReference type="VEuPathDB" id="FungiDB:PYU1_G013653"/>